<proteinExistence type="predicted"/>
<accession>A0A0F7TCA2</accession>
<organism evidence="2 3">
    <name type="scientific">Penicillium brasilianum</name>
    <dbReference type="NCBI Taxonomy" id="104259"/>
    <lineage>
        <taxon>Eukaryota</taxon>
        <taxon>Fungi</taxon>
        <taxon>Dikarya</taxon>
        <taxon>Ascomycota</taxon>
        <taxon>Pezizomycotina</taxon>
        <taxon>Eurotiomycetes</taxon>
        <taxon>Eurotiomycetidae</taxon>
        <taxon>Eurotiales</taxon>
        <taxon>Aspergillaceae</taxon>
        <taxon>Penicillium</taxon>
    </lineage>
</organism>
<feature type="compositionally biased region" description="Low complexity" evidence="1">
    <location>
        <begin position="21"/>
        <end position="32"/>
    </location>
</feature>
<evidence type="ECO:0000313" key="2">
    <source>
        <dbReference type="EMBL" id="CEJ53970.1"/>
    </source>
</evidence>
<dbReference type="OrthoDB" id="5429993at2759"/>
<feature type="compositionally biased region" description="Polar residues" evidence="1">
    <location>
        <begin position="234"/>
        <end position="263"/>
    </location>
</feature>
<dbReference type="Proteomes" id="UP000042958">
    <property type="component" value="Unassembled WGS sequence"/>
</dbReference>
<dbReference type="STRING" id="104259.A0A0F7TCA2"/>
<gene>
    <name evidence="2" type="ORF">PMG11_00300</name>
</gene>
<dbReference type="AlphaFoldDB" id="A0A0F7TCA2"/>
<dbReference type="EMBL" id="CDHK01000001">
    <property type="protein sequence ID" value="CEJ53970.1"/>
    <property type="molecule type" value="Genomic_DNA"/>
</dbReference>
<feature type="compositionally biased region" description="Polar residues" evidence="1">
    <location>
        <begin position="175"/>
        <end position="184"/>
    </location>
</feature>
<evidence type="ECO:0000256" key="1">
    <source>
        <dbReference type="SAM" id="MobiDB-lite"/>
    </source>
</evidence>
<keyword evidence="3" id="KW-1185">Reference proteome</keyword>
<feature type="region of interest" description="Disordered" evidence="1">
    <location>
        <begin position="1"/>
        <end position="289"/>
    </location>
</feature>
<sequence>MPIPTRSASLREPRKSTSNIARPTANTATPATGSAKGTTRLTNDKPRSFTNPSPAEGVSLKDNAVYSRGRTHLPQRSNIARDDQNGSAQVRFQSSETRLPQRGETSPRRQPQANTGEERQRAPSTAKPSGAVPTRRQSLIRPGALKTSATKGNVPAPTKGTTPTFVPPSPRKPSTLRSPTQSSAAHRPPSPKKTEMLPPPRPMRSASLRQPREPVSGAPAAAVRGHARHRSQMVPASTKSTQPDPSPATQTPRAQFSAYQQHYSPRKPTKPPTPTPGVTSGPDSHLIPTSWPDIAALQTELLQLSLFHSSSLQQHAEWKAESESRLRKKYDAVADQYRSILVGEKSRQHQLNMQSLIRWVQNCRDHQGPHGFPEQIQIFSQVLQEISDLEMNGMGGRYTKVVTVFEDWFQQAESIQHQRETSGTFDGTIFIDPLGKTWKEEVHALQAKLELCARHLQSLDILGFGEVEQLPQSALTRVSQGLAESIRLMLQEIRAMRCLEAEIVRSERECVCRIATELTGSKREINAPRVGIWRS</sequence>
<evidence type="ECO:0000313" key="3">
    <source>
        <dbReference type="Proteomes" id="UP000042958"/>
    </source>
</evidence>
<name>A0A0F7TCA2_PENBI</name>
<protein>
    <submittedName>
        <fullName evidence="2">Uncharacterized protein</fullName>
    </submittedName>
</protein>
<feature type="compositionally biased region" description="Polar residues" evidence="1">
    <location>
        <begin position="85"/>
        <end position="98"/>
    </location>
</feature>
<reference evidence="3" key="1">
    <citation type="journal article" date="2015" name="Genome Announc.">
        <title>Draft genome sequence of the fungus Penicillium brasilianum MG11.</title>
        <authorList>
            <person name="Horn F."/>
            <person name="Linde J."/>
            <person name="Mattern D.J."/>
            <person name="Walther G."/>
            <person name="Guthke R."/>
            <person name="Brakhage A.A."/>
            <person name="Valiante V."/>
        </authorList>
    </citation>
    <scope>NUCLEOTIDE SEQUENCE [LARGE SCALE GENOMIC DNA]</scope>
    <source>
        <strain evidence="3">MG11</strain>
    </source>
</reference>